<dbReference type="PROSITE" id="PS01155">
    <property type="entry name" value="ENDONUCLEASE_III_2"/>
    <property type="match status" value="1"/>
</dbReference>
<feature type="domain" description="HhH-GPD" evidence="15">
    <location>
        <begin position="36"/>
        <end position="189"/>
    </location>
</feature>
<organism evidence="16 17">
    <name type="scientific">Chitiniphilus eburneus</name>
    <dbReference type="NCBI Taxonomy" id="2571148"/>
    <lineage>
        <taxon>Bacteria</taxon>
        <taxon>Pseudomonadati</taxon>
        <taxon>Pseudomonadota</taxon>
        <taxon>Betaproteobacteria</taxon>
        <taxon>Neisseriales</taxon>
        <taxon>Chitinibacteraceae</taxon>
        <taxon>Chitiniphilus</taxon>
    </lineage>
</organism>
<dbReference type="RefSeq" id="WP_136772680.1">
    <property type="nucleotide sequence ID" value="NZ_CP156074.1"/>
</dbReference>
<keyword evidence="10 14" id="KW-0408">Iron</keyword>
<dbReference type="SUPFAM" id="SSF55811">
    <property type="entry name" value="Nudix"/>
    <property type="match status" value="1"/>
</dbReference>
<sequence length="346" mass="38003">MTPFAERLIAWHASHGRHDLPWQVSDAYRVWLSEIMLQQTQVTTVLPYYARFLERFPGVADLAAAPQDDVLALWSGLGYYSRARNLHAAARMVMARFDGAFPRDPAQLAELPGIGRSTAAAIAAFSYAVRTPILDGNVKRVLTRWAGIAGFPGERAVEQRLWRLAEDLLPHDASAMPAYTQAQMDLGATVCTPRKPACMACPLSDDCVARIEGRQHELPTPKPKKTIPERNTVMLLIADDAGRLLLEQRPPSGIWGGLWSLPEVATTLDAEPACRSRFGLDIEAGPAGADFIHVFTHFRLTITPLPARVVGHAPVLRETAGRWFTRAEALAAGIPTPLRKLLTRPG</sequence>
<dbReference type="Gene3D" id="1.10.1670.10">
    <property type="entry name" value="Helix-hairpin-Helix base-excision DNA repair enzymes (C-terminal)"/>
    <property type="match status" value="1"/>
</dbReference>
<evidence type="ECO:0000256" key="2">
    <source>
        <dbReference type="ARBA" id="ARBA00002933"/>
    </source>
</evidence>
<dbReference type="GO" id="GO:0035485">
    <property type="term" value="F:adenine/guanine mispair binding"/>
    <property type="evidence" value="ECO:0007669"/>
    <property type="project" value="TreeGrafter"/>
</dbReference>
<dbReference type="SUPFAM" id="SSF48150">
    <property type="entry name" value="DNA-glycosylase"/>
    <property type="match status" value="1"/>
</dbReference>
<dbReference type="AlphaFoldDB" id="A0A4U0Q1N2"/>
<dbReference type="PANTHER" id="PTHR42944:SF1">
    <property type="entry name" value="ADENINE DNA GLYCOSYLASE"/>
    <property type="match status" value="1"/>
</dbReference>
<dbReference type="InterPro" id="IPR003265">
    <property type="entry name" value="HhH-GPD_domain"/>
</dbReference>
<evidence type="ECO:0000256" key="11">
    <source>
        <dbReference type="ARBA" id="ARBA00023014"/>
    </source>
</evidence>
<keyword evidence="8 14" id="KW-0227">DNA damage</keyword>
<dbReference type="GO" id="GO:0046872">
    <property type="term" value="F:metal ion binding"/>
    <property type="evidence" value="ECO:0007669"/>
    <property type="project" value="UniProtKB-UniRule"/>
</dbReference>
<reference evidence="16 17" key="1">
    <citation type="submission" date="2019-04" db="EMBL/GenBank/DDBJ databases">
        <title>Chitiniphilus eburnea sp. nov., a novel chitinolytic bacterium isolated from aquaculture sludge.</title>
        <authorList>
            <person name="Sheng M."/>
        </authorList>
    </citation>
    <scope>NUCLEOTIDE SEQUENCE [LARGE SCALE GENOMIC DNA]</scope>
    <source>
        <strain evidence="16 17">HX-2-15</strain>
    </source>
</reference>
<evidence type="ECO:0000256" key="4">
    <source>
        <dbReference type="ARBA" id="ARBA00012045"/>
    </source>
</evidence>
<dbReference type="FunFam" id="1.10.340.30:FF:000002">
    <property type="entry name" value="Adenine DNA glycosylase"/>
    <property type="match status" value="1"/>
</dbReference>
<comment type="cofactor">
    <cofactor evidence="14">
        <name>[4Fe-4S] cluster</name>
        <dbReference type="ChEBI" id="CHEBI:49883"/>
    </cofactor>
    <text evidence="14">Binds 1 [4Fe-4S] cluster.</text>
</comment>
<evidence type="ECO:0000313" key="16">
    <source>
        <dbReference type="EMBL" id="TJZ74825.1"/>
    </source>
</evidence>
<evidence type="ECO:0000256" key="3">
    <source>
        <dbReference type="ARBA" id="ARBA00008343"/>
    </source>
</evidence>
<dbReference type="EMBL" id="SUMF01000005">
    <property type="protein sequence ID" value="TJZ74825.1"/>
    <property type="molecule type" value="Genomic_DNA"/>
</dbReference>
<evidence type="ECO:0000256" key="12">
    <source>
        <dbReference type="ARBA" id="ARBA00023204"/>
    </source>
</evidence>
<comment type="function">
    <text evidence="2">Adenine glycosylase active on G-A mispairs. MutY also corrects error-prone DNA synthesis past GO lesions which are due to the oxidatively damaged form of guanine: 7,8-dihydro-8-oxoguanine (8-oxo-dGTP).</text>
</comment>
<keyword evidence="7" id="KW-0479">Metal-binding</keyword>
<dbReference type="SMART" id="SM00478">
    <property type="entry name" value="ENDO3c"/>
    <property type="match status" value="1"/>
</dbReference>
<dbReference type="InterPro" id="IPR004036">
    <property type="entry name" value="Endonuclease-III-like_CS2"/>
</dbReference>
<proteinExistence type="inferred from homology"/>
<evidence type="ECO:0000256" key="8">
    <source>
        <dbReference type="ARBA" id="ARBA00022763"/>
    </source>
</evidence>
<evidence type="ECO:0000256" key="10">
    <source>
        <dbReference type="ARBA" id="ARBA00023004"/>
    </source>
</evidence>
<dbReference type="PROSITE" id="PS00764">
    <property type="entry name" value="ENDONUCLEASE_III_1"/>
    <property type="match status" value="1"/>
</dbReference>
<evidence type="ECO:0000256" key="14">
    <source>
        <dbReference type="RuleBase" id="RU365096"/>
    </source>
</evidence>
<dbReference type="SMART" id="SM00525">
    <property type="entry name" value="FES"/>
    <property type="match status" value="1"/>
</dbReference>
<dbReference type="InterPro" id="IPR011257">
    <property type="entry name" value="DNA_glycosylase"/>
</dbReference>
<dbReference type="GO" id="GO:0032357">
    <property type="term" value="F:oxidized purine DNA binding"/>
    <property type="evidence" value="ECO:0007669"/>
    <property type="project" value="TreeGrafter"/>
</dbReference>
<keyword evidence="17" id="KW-1185">Reference proteome</keyword>
<dbReference type="PANTHER" id="PTHR42944">
    <property type="entry name" value="ADENINE DNA GLYCOSYLASE"/>
    <property type="match status" value="1"/>
</dbReference>
<evidence type="ECO:0000256" key="9">
    <source>
        <dbReference type="ARBA" id="ARBA00022801"/>
    </source>
</evidence>
<name>A0A4U0Q1N2_9NEIS</name>
<comment type="similarity">
    <text evidence="3 14">Belongs to the Nth/MutY family.</text>
</comment>
<accession>A0A4U0Q1N2</accession>
<comment type="catalytic activity">
    <reaction evidence="1 14">
        <text>Hydrolyzes free adenine bases from 7,8-dihydro-8-oxoguanine:adenine mismatched double-stranded DNA, leaving an apurinic site.</text>
        <dbReference type="EC" id="3.2.2.31"/>
    </reaction>
</comment>
<dbReference type="InterPro" id="IPR015797">
    <property type="entry name" value="NUDIX_hydrolase-like_dom_sf"/>
</dbReference>
<dbReference type="EC" id="3.2.2.31" evidence="4 14"/>
<protein>
    <recommendedName>
        <fullName evidence="5 14">Adenine DNA glycosylase</fullName>
        <ecNumber evidence="4 14">3.2.2.31</ecNumber>
    </recommendedName>
</protein>
<dbReference type="Pfam" id="PF00730">
    <property type="entry name" value="HhH-GPD"/>
    <property type="match status" value="1"/>
</dbReference>
<dbReference type="GO" id="GO:0006284">
    <property type="term" value="P:base-excision repair"/>
    <property type="evidence" value="ECO:0007669"/>
    <property type="project" value="UniProtKB-UniRule"/>
</dbReference>
<dbReference type="InterPro" id="IPR003651">
    <property type="entry name" value="Endonuclease3_FeS-loop_motif"/>
</dbReference>
<keyword evidence="9" id="KW-0378">Hydrolase</keyword>
<keyword evidence="13 14" id="KW-0326">Glycosidase</keyword>
<dbReference type="InterPro" id="IPR005760">
    <property type="entry name" value="A/G_AdeGlyc_MutY"/>
</dbReference>
<gene>
    <name evidence="16" type="primary">mutY</name>
    <name evidence="16" type="ORF">FAZ21_07665</name>
</gene>
<keyword evidence="11" id="KW-0411">Iron-sulfur</keyword>
<dbReference type="InterPro" id="IPR044298">
    <property type="entry name" value="MIG/MutY"/>
</dbReference>
<dbReference type="GO" id="GO:0006298">
    <property type="term" value="P:mismatch repair"/>
    <property type="evidence" value="ECO:0007669"/>
    <property type="project" value="TreeGrafter"/>
</dbReference>
<dbReference type="OrthoDB" id="9802365at2"/>
<evidence type="ECO:0000256" key="1">
    <source>
        <dbReference type="ARBA" id="ARBA00000843"/>
    </source>
</evidence>
<evidence type="ECO:0000256" key="5">
    <source>
        <dbReference type="ARBA" id="ARBA00022023"/>
    </source>
</evidence>
<dbReference type="CDD" id="cd03431">
    <property type="entry name" value="NUDIX_DNA_Glycosylase_C-MutY"/>
    <property type="match status" value="1"/>
</dbReference>
<dbReference type="InterPro" id="IPR029119">
    <property type="entry name" value="MutY_C"/>
</dbReference>
<dbReference type="InterPro" id="IPR000445">
    <property type="entry name" value="HhH_motif"/>
</dbReference>
<dbReference type="GO" id="GO:0034039">
    <property type="term" value="F:8-oxo-7,8-dihydroguanine DNA N-glycosylase activity"/>
    <property type="evidence" value="ECO:0007669"/>
    <property type="project" value="TreeGrafter"/>
</dbReference>
<dbReference type="InterPro" id="IPR023170">
    <property type="entry name" value="HhH_base_excis_C"/>
</dbReference>
<dbReference type="GO" id="GO:0000701">
    <property type="term" value="F:purine-specific mismatch base pair DNA N-glycosylase activity"/>
    <property type="evidence" value="ECO:0007669"/>
    <property type="project" value="UniProtKB-EC"/>
</dbReference>
<dbReference type="Gene3D" id="3.90.79.10">
    <property type="entry name" value="Nucleoside Triphosphate Pyrophosphohydrolase"/>
    <property type="match status" value="1"/>
</dbReference>
<keyword evidence="6" id="KW-0004">4Fe-4S</keyword>
<dbReference type="Gene3D" id="1.10.340.30">
    <property type="entry name" value="Hypothetical protein, domain 2"/>
    <property type="match status" value="1"/>
</dbReference>
<dbReference type="Proteomes" id="UP000310016">
    <property type="component" value="Unassembled WGS sequence"/>
</dbReference>
<evidence type="ECO:0000256" key="6">
    <source>
        <dbReference type="ARBA" id="ARBA00022485"/>
    </source>
</evidence>
<evidence type="ECO:0000256" key="7">
    <source>
        <dbReference type="ARBA" id="ARBA00022723"/>
    </source>
</evidence>
<dbReference type="InterPro" id="IPR004035">
    <property type="entry name" value="Endouclease-III_FeS-bd_BS"/>
</dbReference>
<dbReference type="NCBIfam" id="TIGR01084">
    <property type="entry name" value="mutY"/>
    <property type="match status" value="1"/>
</dbReference>
<dbReference type="Pfam" id="PF14815">
    <property type="entry name" value="NUDIX_4"/>
    <property type="match status" value="1"/>
</dbReference>
<keyword evidence="12" id="KW-0234">DNA repair</keyword>
<evidence type="ECO:0000313" key="17">
    <source>
        <dbReference type="Proteomes" id="UP000310016"/>
    </source>
</evidence>
<dbReference type="Pfam" id="PF10576">
    <property type="entry name" value="EndIII_4Fe-2S"/>
    <property type="match status" value="1"/>
</dbReference>
<dbReference type="Pfam" id="PF00633">
    <property type="entry name" value="HHH"/>
    <property type="match status" value="1"/>
</dbReference>
<dbReference type="CDD" id="cd00056">
    <property type="entry name" value="ENDO3c"/>
    <property type="match status" value="1"/>
</dbReference>
<comment type="caution">
    <text evidence="16">The sequence shown here is derived from an EMBL/GenBank/DDBJ whole genome shotgun (WGS) entry which is preliminary data.</text>
</comment>
<evidence type="ECO:0000256" key="13">
    <source>
        <dbReference type="ARBA" id="ARBA00023295"/>
    </source>
</evidence>
<evidence type="ECO:0000259" key="15">
    <source>
        <dbReference type="SMART" id="SM00478"/>
    </source>
</evidence>
<dbReference type="GO" id="GO:0051539">
    <property type="term" value="F:4 iron, 4 sulfur cluster binding"/>
    <property type="evidence" value="ECO:0007669"/>
    <property type="project" value="UniProtKB-UniRule"/>
</dbReference>